<comment type="subcellular location">
    <subcellularLocation>
        <location evidence="1">Cytoplasm</location>
    </subcellularLocation>
</comment>
<evidence type="ECO:0000313" key="5">
    <source>
        <dbReference type="EMBL" id="GAG02930.1"/>
    </source>
</evidence>
<dbReference type="PANTHER" id="PTHR46630:SF1">
    <property type="entry name" value="TETRATRICOPEPTIDE REPEAT PROTEIN 29"/>
    <property type="match status" value="1"/>
</dbReference>
<evidence type="ECO:0000256" key="4">
    <source>
        <dbReference type="ARBA" id="ARBA00022803"/>
    </source>
</evidence>
<proteinExistence type="predicted"/>
<gene>
    <name evidence="5" type="ORF">S01H1_41974</name>
</gene>
<accession>X0UBJ2</accession>
<evidence type="ECO:0000256" key="2">
    <source>
        <dbReference type="ARBA" id="ARBA00022490"/>
    </source>
</evidence>
<organism evidence="5">
    <name type="scientific">marine sediment metagenome</name>
    <dbReference type="NCBI Taxonomy" id="412755"/>
    <lineage>
        <taxon>unclassified sequences</taxon>
        <taxon>metagenomes</taxon>
        <taxon>ecological metagenomes</taxon>
    </lineage>
</organism>
<dbReference type="InterPro" id="IPR011990">
    <property type="entry name" value="TPR-like_helical_dom_sf"/>
</dbReference>
<dbReference type="GO" id="GO:0005737">
    <property type="term" value="C:cytoplasm"/>
    <property type="evidence" value="ECO:0007669"/>
    <property type="project" value="UniProtKB-SubCell"/>
</dbReference>
<dbReference type="EMBL" id="BARS01026643">
    <property type="protein sequence ID" value="GAG02930.1"/>
    <property type="molecule type" value="Genomic_DNA"/>
</dbReference>
<dbReference type="InterPro" id="IPR019734">
    <property type="entry name" value="TPR_rpt"/>
</dbReference>
<evidence type="ECO:0000256" key="1">
    <source>
        <dbReference type="ARBA" id="ARBA00004496"/>
    </source>
</evidence>
<keyword evidence="2" id="KW-0963">Cytoplasm</keyword>
<feature type="non-terminal residue" evidence="5">
    <location>
        <position position="266"/>
    </location>
</feature>
<dbReference type="Pfam" id="PF13424">
    <property type="entry name" value="TPR_12"/>
    <property type="match status" value="1"/>
</dbReference>
<keyword evidence="3" id="KW-0677">Repeat</keyword>
<dbReference type="AlphaFoldDB" id="X0UBJ2"/>
<keyword evidence="4" id="KW-0802">TPR repeat</keyword>
<comment type="caution">
    <text evidence="5">The sequence shown here is derived from an EMBL/GenBank/DDBJ whole genome shotgun (WGS) entry which is preliminary data.</text>
</comment>
<sequence length="266" mass="30862">LNNIGVTYQKKALHSDNKDDLYNALESFEESLKIATKIKDVKTEIQALTNMGMVKIDLEDYPEALRYFNLGLEKAGNTQDKEEIANILVNIGIVYSKQKKHDLSIEYFQKAIDTASEIKGDKILWEAYFEIANSFMKQNNYQKSLENYKKSISHLEKIRSKIQLEELKASYLGTDKRIDTYYNMIDLLVQFDKSEPEKGHDIEAFHYMEKAKARAFLDRLEVSQVNIYQGVDTELLNQEKELMKEISNINTTLLKPGIDLEQKKKI</sequence>
<protein>
    <submittedName>
        <fullName evidence="5">Uncharacterized protein</fullName>
    </submittedName>
</protein>
<dbReference type="PANTHER" id="PTHR46630">
    <property type="entry name" value="TETRATRICOPEPTIDE REPEAT PROTEIN 29"/>
    <property type="match status" value="1"/>
</dbReference>
<dbReference type="PROSITE" id="PS50005">
    <property type="entry name" value="TPR"/>
    <property type="match status" value="2"/>
</dbReference>
<dbReference type="SMART" id="SM00028">
    <property type="entry name" value="TPR"/>
    <property type="match status" value="4"/>
</dbReference>
<dbReference type="Gene3D" id="1.25.40.10">
    <property type="entry name" value="Tetratricopeptide repeat domain"/>
    <property type="match status" value="1"/>
</dbReference>
<dbReference type="InterPro" id="IPR051476">
    <property type="entry name" value="Bac_ResReg_Asp_Phosphatase"/>
</dbReference>
<name>X0UBJ2_9ZZZZ</name>
<feature type="non-terminal residue" evidence="5">
    <location>
        <position position="1"/>
    </location>
</feature>
<reference evidence="5" key="1">
    <citation type="journal article" date="2014" name="Front. Microbiol.">
        <title>High frequency of phylogenetically diverse reductive dehalogenase-homologous genes in deep subseafloor sedimentary metagenomes.</title>
        <authorList>
            <person name="Kawai M."/>
            <person name="Futagami T."/>
            <person name="Toyoda A."/>
            <person name="Takaki Y."/>
            <person name="Nishi S."/>
            <person name="Hori S."/>
            <person name="Arai W."/>
            <person name="Tsubouchi T."/>
            <person name="Morono Y."/>
            <person name="Uchiyama I."/>
            <person name="Ito T."/>
            <person name="Fujiyama A."/>
            <person name="Inagaki F."/>
            <person name="Takami H."/>
        </authorList>
    </citation>
    <scope>NUCLEOTIDE SEQUENCE</scope>
    <source>
        <strain evidence="5">Expedition CK06-06</strain>
    </source>
</reference>
<evidence type="ECO:0000256" key="3">
    <source>
        <dbReference type="ARBA" id="ARBA00022737"/>
    </source>
</evidence>
<dbReference type="SUPFAM" id="SSF48452">
    <property type="entry name" value="TPR-like"/>
    <property type="match status" value="1"/>
</dbReference>